<feature type="region of interest" description="Disordered" evidence="7">
    <location>
        <begin position="288"/>
        <end position="326"/>
    </location>
</feature>
<evidence type="ECO:0000256" key="3">
    <source>
        <dbReference type="ARBA" id="ARBA00023082"/>
    </source>
</evidence>
<feature type="domain" description="RNA polymerase sigma-70" evidence="8">
    <location>
        <begin position="529"/>
        <end position="542"/>
    </location>
</feature>
<feature type="region of interest" description="Disordered" evidence="7">
    <location>
        <begin position="1"/>
        <end position="31"/>
    </location>
</feature>
<dbReference type="NCBIfam" id="TIGR02393">
    <property type="entry name" value="RpoD_Cterm"/>
    <property type="match status" value="1"/>
</dbReference>
<dbReference type="InterPro" id="IPR007630">
    <property type="entry name" value="RNA_pol_sigma70_r4"/>
</dbReference>
<comment type="subunit">
    <text evidence="6">Interacts transiently with the RNA polymerase catalytic core.</text>
</comment>
<dbReference type="InterPro" id="IPR007624">
    <property type="entry name" value="RNA_pol_sigma70_r3"/>
</dbReference>
<feature type="region of interest" description="Sigma-70 factor domain-3" evidence="6">
    <location>
        <begin position="584"/>
        <end position="660"/>
    </location>
</feature>
<dbReference type="Proteomes" id="UP000648257">
    <property type="component" value="Unassembled WGS sequence"/>
</dbReference>
<dbReference type="InterPro" id="IPR013325">
    <property type="entry name" value="RNA_pol_sigma_r2"/>
</dbReference>
<name>A0ABR6X1J5_9BURK</name>
<feature type="compositionally biased region" description="Acidic residues" evidence="7">
    <location>
        <begin position="303"/>
        <end position="324"/>
    </location>
</feature>
<dbReference type="NCBIfam" id="NF004208">
    <property type="entry name" value="PRK05658.1"/>
    <property type="match status" value="1"/>
</dbReference>
<dbReference type="HAMAP" id="MF_00963">
    <property type="entry name" value="Sigma70_RpoD_SigA"/>
    <property type="match status" value="1"/>
</dbReference>
<dbReference type="SUPFAM" id="SSF88659">
    <property type="entry name" value="Sigma3 and sigma4 domains of RNA polymerase sigma factors"/>
    <property type="match status" value="2"/>
</dbReference>
<feature type="domain" description="RNA polymerase sigma-70" evidence="9">
    <location>
        <begin position="698"/>
        <end position="724"/>
    </location>
</feature>
<dbReference type="InterPro" id="IPR050239">
    <property type="entry name" value="Sigma-70_RNA_pol_init_factors"/>
</dbReference>
<evidence type="ECO:0000313" key="10">
    <source>
        <dbReference type="EMBL" id="MBC3806651.1"/>
    </source>
</evidence>
<dbReference type="InterPro" id="IPR007627">
    <property type="entry name" value="RNA_pol_sigma70_r2"/>
</dbReference>
<gene>
    <name evidence="6 10" type="primary">rpoD</name>
    <name evidence="10" type="ORF">H8K52_04740</name>
</gene>
<evidence type="ECO:0000256" key="5">
    <source>
        <dbReference type="ARBA" id="ARBA00023163"/>
    </source>
</evidence>
<comment type="similarity">
    <text evidence="6">Belongs to the sigma-70 factor family. RpoD/SigA subfamily.</text>
</comment>
<keyword evidence="4 6" id="KW-0238">DNA-binding</keyword>
<dbReference type="InterPro" id="IPR009042">
    <property type="entry name" value="RNA_pol_sigma70_r1_2"/>
</dbReference>
<protein>
    <recommendedName>
        <fullName evidence="6">RNA polymerase sigma factor RpoD</fullName>
    </recommendedName>
    <alternativeName>
        <fullName evidence="6">Sigma-70</fullName>
    </alternativeName>
</protein>
<dbReference type="Gene3D" id="1.10.601.10">
    <property type="entry name" value="RNA Polymerase Primary Sigma Factor"/>
    <property type="match status" value="1"/>
</dbReference>
<dbReference type="InterPro" id="IPR036388">
    <property type="entry name" value="WH-like_DNA-bd_sf"/>
</dbReference>
<dbReference type="Pfam" id="PF04542">
    <property type="entry name" value="Sigma70_r2"/>
    <property type="match status" value="1"/>
</dbReference>
<evidence type="ECO:0000256" key="2">
    <source>
        <dbReference type="ARBA" id="ARBA00023015"/>
    </source>
</evidence>
<organism evidence="10 11">
    <name type="scientific">Undibacterium seohonense</name>
    <dbReference type="NCBI Taxonomy" id="1344950"/>
    <lineage>
        <taxon>Bacteria</taxon>
        <taxon>Pseudomonadati</taxon>
        <taxon>Pseudomonadota</taxon>
        <taxon>Betaproteobacteria</taxon>
        <taxon>Burkholderiales</taxon>
        <taxon>Oxalobacteraceae</taxon>
        <taxon>Undibacterium</taxon>
    </lineage>
</organism>
<feature type="region of interest" description="Sigma-70 factor domain-2" evidence="6">
    <location>
        <begin position="505"/>
        <end position="575"/>
    </location>
</feature>
<keyword evidence="5 6" id="KW-0804">Transcription</keyword>
<dbReference type="Gene3D" id="1.10.220.120">
    <property type="entry name" value="Sigma-70 factor, region 1.1"/>
    <property type="match status" value="1"/>
</dbReference>
<keyword evidence="3 6" id="KW-0731">Sigma factor</keyword>
<feature type="compositionally biased region" description="Basic and acidic residues" evidence="7">
    <location>
        <begin position="1"/>
        <end position="21"/>
    </location>
</feature>
<dbReference type="InterPro" id="IPR007631">
    <property type="entry name" value="RNA_pol_sigma_70_non-ess"/>
</dbReference>
<dbReference type="SUPFAM" id="SSF88946">
    <property type="entry name" value="Sigma2 domain of RNA polymerase sigma factors"/>
    <property type="match status" value="1"/>
</dbReference>
<evidence type="ECO:0000256" key="4">
    <source>
        <dbReference type="ARBA" id="ARBA00023125"/>
    </source>
</evidence>
<sequence length="740" mass="82763">MKSEKKSAKSAKPEKAPEVQEIKTGSAPTVSQTTDAALLASIDTSGYVLPGVKVPGRRGRKPKEYQPENEEMAALNAVERAEMKALDKAKAKDRKAKEKALLKDAFSADPEATAEELERRRQRLKTLIKMGKDRGYLTFAEINDHLPENVVDPEAIEGIISTFNDMGVAVYEQAPDAEALLLSDNVVTVTSDDDEVEAAAEAALSTVDSDFGRTTDPVRMYMREMGTVELLTREGEIVIAKKIEEGLKDMIQAISACPTTIAEILAQAERIASEEIKVDDMVDGLVDPNAETEEEKAPVVVAESDDEEEEEDDEEEEEEDEEDTAAVAAGISAEQLEQLKRDSLAKFAIISENFDKMRKAFEKEGYNSKNYIKAQEAISSELLGIRFTAKVVEKLCDTLRGQVDEVRHVEKQILDVVVNRCGMPRSHFIKVFPGNETNLAWVDGEVNAGHSYSAILGRNVPTVQQLQQKLIDLQARVVLPLPDLRGINKKMSAGEMKARKAKREMTEANLRLVISIAKKYTNRGLQFLDLIQEGNIGLMKAVDKFEYRRGYKFSTYATWWIRQAITRSIADQARTIRIPVHMIETINKMNRISRQILQETGAEPDPATLAIKMEMPEDKIRKIMKIAKEPISMETPIGDDDDSHLGDFIEDNHTLAPADAALHASMRNVVKDVLDSLTPREAKVLRMRFGVEMSTDHTLEEVGKQFDVTRERIRQIEAKALRKLRHPSRSDKLKSFLEGN</sequence>
<dbReference type="InterPro" id="IPR007127">
    <property type="entry name" value="RNA_pol_sigma_70_r1_1"/>
</dbReference>
<keyword evidence="11" id="KW-1185">Reference proteome</keyword>
<proteinExistence type="inferred from homology"/>
<dbReference type="PROSITE" id="PS00716">
    <property type="entry name" value="SIGMA70_2"/>
    <property type="match status" value="1"/>
</dbReference>
<dbReference type="Pfam" id="PF04539">
    <property type="entry name" value="Sigma70_r3"/>
    <property type="match status" value="1"/>
</dbReference>
<dbReference type="PANTHER" id="PTHR30603:SF60">
    <property type="entry name" value="RNA POLYMERASE SIGMA FACTOR RPOD"/>
    <property type="match status" value="1"/>
</dbReference>
<dbReference type="Pfam" id="PF00140">
    <property type="entry name" value="Sigma70_r1_2"/>
    <property type="match status" value="1"/>
</dbReference>
<comment type="function">
    <text evidence="6">Sigma factors are initiation factors that promote the attachment of RNA polymerase to specific initiation sites and are then released. This sigma factor is the primary sigma factor during exponential growth.</text>
</comment>
<dbReference type="CDD" id="cd06171">
    <property type="entry name" value="Sigma70_r4"/>
    <property type="match status" value="1"/>
</dbReference>
<feature type="region of interest" description="Disordered" evidence="7">
    <location>
        <begin position="51"/>
        <end position="70"/>
    </location>
</feature>
<dbReference type="PROSITE" id="PS00715">
    <property type="entry name" value="SIGMA70_1"/>
    <property type="match status" value="1"/>
</dbReference>
<dbReference type="InterPro" id="IPR014284">
    <property type="entry name" value="RNA_pol_sigma-70_dom"/>
</dbReference>
<dbReference type="PANTHER" id="PTHR30603">
    <property type="entry name" value="RNA POLYMERASE SIGMA FACTOR RPO"/>
    <property type="match status" value="1"/>
</dbReference>
<comment type="caution">
    <text evidence="10">The sequence shown here is derived from an EMBL/GenBank/DDBJ whole genome shotgun (WGS) entry which is preliminary data.</text>
</comment>
<reference evidence="10 11" key="1">
    <citation type="submission" date="2020-08" db="EMBL/GenBank/DDBJ databases">
        <title>Novel species isolated from subtropical streams in China.</title>
        <authorList>
            <person name="Lu H."/>
        </authorList>
    </citation>
    <scope>NUCLEOTIDE SEQUENCE [LARGE SCALE GENOMIC DNA]</scope>
    <source>
        <strain evidence="10 11">KACC 16656</strain>
    </source>
</reference>
<dbReference type="EMBL" id="JACOFW010000003">
    <property type="protein sequence ID" value="MBC3806651.1"/>
    <property type="molecule type" value="Genomic_DNA"/>
</dbReference>
<evidence type="ECO:0000313" key="11">
    <source>
        <dbReference type="Proteomes" id="UP000648257"/>
    </source>
</evidence>
<evidence type="ECO:0000259" key="9">
    <source>
        <dbReference type="PROSITE" id="PS00716"/>
    </source>
</evidence>
<dbReference type="InterPro" id="IPR013324">
    <property type="entry name" value="RNA_pol_sigma_r3/r4-like"/>
</dbReference>
<dbReference type="PRINTS" id="PR00046">
    <property type="entry name" value="SIGMA70FCT"/>
</dbReference>
<dbReference type="InterPro" id="IPR000943">
    <property type="entry name" value="RNA_pol_sigma70"/>
</dbReference>
<feature type="short sequence motif" description="Interaction with polymerase core subunit RpoC" evidence="6">
    <location>
        <begin position="529"/>
        <end position="532"/>
    </location>
</feature>
<dbReference type="InterPro" id="IPR028630">
    <property type="entry name" value="Sigma70_RpoD"/>
</dbReference>
<evidence type="ECO:0000256" key="6">
    <source>
        <dbReference type="HAMAP-Rule" id="MF_00963"/>
    </source>
</evidence>
<keyword evidence="1 6" id="KW-0963">Cytoplasm</keyword>
<evidence type="ECO:0000256" key="7">
    <source>
        <dbReference type="SAM" id="MobiDB-lite"/>
    </source>
</evidence>
<comment type="subcellular location">
    <subcellularLocation>
        <location evidence="6">Cytoplasm</location>
    </subcellularLocation>
</comment>
<evidence type="ECO:0000259" key="8">
    <source>
        <dbReference type="PROSITE" id="PS00715"/>
    </source>
</evidence>
<evidence type="ECO:0000256" key="1">
    <source>
        <dbReference type="ARBA" id="ARBA00022490"/>
    </source>
</evidence>
<dbReference type="NCBIfam" id="TIGR02937">
    <property type="entry name" value="sigma70-ECF"/>
    <property type="match status" value="1"/>
</dbReference>
<dbReference type="InterPro" id="IPR042189">
    <property type="entry name" value="RNA_pol_sigma_70_r1_1_sf"/>
</dbReference>
<dbReference type="Pfam" id="PF04545">
    <property type="entry name" value="Sigma70_r4"/>
    <property type="match status" value="1"/>
</dbReference>
<dbReference type="Pfam" id="PF04546">
    <property type="entry name" value="Sigma70_ner"/>
    <property type="match status" value="1"/>
</dbReference>
<dbReference type="Gene3D" id="1.10.10.10">
    <property type="entry name" value="Winged helix-like DNA-binding domain superfamily/Winged helix DNA-binding domain"/>
    <property type="match status" value="2"/>
</dbReference>
<feature type="DNA-binding region" description="H-T-H motif" evidence="6">
    <location>
        <begin position="699"/>
        <end position="718"/>
    </location>
</feature>
<feature type="region of interest" description="Sigma-70 factor domain-4" evidence="6">
    <location>
        <begin position="673"/>
        <end position="726"/>
    </location>
</feature>
<dbReference type="Pfam" id="PF03979">
    <property type="entry name" value="Sigma70_r1_1"/>
    <property type="match status" value="1"/>
</dbReference>
<accession>A0ABR6X1J5</accession>
<keyword evidence="2 6" id="KW-0805">Transcription regulation</keyword>
<dbReference type="InterPro" id="IPR012760">
    <property type="entry name" value="RNA_pol_sigma_RpoD_C"/>
</dbReference>